<dbReference type="CDD" id="cd03398">
    <property type="entry name" value="PAP2_haloperoxidase"/>
    <property type="match status" value="1"/>
</dbReference>
<accession>A0A919JR04</accession>
<reference evidence="3" key="1">
    <citation type="submission" date="2021-01" db="EMBL/GenBank/DDBJ databases">
        <title>Whole genome shotgun sequence of Actinoplanes nipponensis NBRC 14063.</title>
        <authorList>
            <person name="Komaki H."/>
            <person name="Tamura T."/>
        </authorList>
    </citation>
    <scope>NUCLEOTIDE SEQUENCE</scope>
    <source>
        <strain evidence="3">NBRC 14063</strain>
    </source>
</reference>
<keyword evidence="4" id="KW-1185">Reference proteome</keyword>
<dbReference type="PANTHER" id="PTHR34599">
    <property type="entry name" value="PEROXIDASE-RELATED"/>
    <property type="match status" value="1"/>
</dbReference>
<evidence type="ECO:0000313" key="3">
    <source>
        <dbReference type="EMBL" id="GIE53847.1"/>
    </source>
</evidence>
<feature type="domain" description="Phosphatidic acid phosphatase type 2/haloperoxidase" evidence="2">
    <location>
        <begin position="286"/>
        <end position="415"/>
    </location>
</feature>
<dbReference type="EMBL" id="BOMQ01000090">
    <property type="protein sequence ID" value="GIE53847.1"/>
    <property type="molecule type" value="Genomic_DNA"/>
</dbReference>
<dbReference type="AlphaFoldDB" id="A0A919JR04"/>
<dbReference type="InterPro" id="IPR036938">
    <property type="entry name" value="PAP2/HPO_sf"/>
</dbReference>
<comment type="caution">
    <text evidence="3">The sequence shown here is derived from an EMBL/GenBank/DDBJ whole genome shotgun (WGS) entry which is preliminary data.</text>
</comment>
<name>A0A919JR04_9ACTN</name>
<evidence type="ECO:0000256" key="1">
    <source>
        <dbReference type="SAM" id="MobiDB-lite"/>
    </source>
</evidence>
<feature type="region of interest" description="Disordered" evidence="1">
    <location>
        <begin position="318"/>
        <end position="343"/>
    </location>
</feature>
<gene>
    <name evidence="3" type="ORF">Ani05nite_73810</name>
</gene>
<dbReference type="InterPro" id="IPR052559">
    <property type="entry name" value="V-haloperoxidase"/>
</dbReference>
<proteinExistence type="predicted"/>
<dbReference type="Gene3D" id="1.10.606.20">
    <property type="match status" value="1"/>
</dbReference>
<evidence type="ECO:0000313" key="4">
    <source>
        <dbReference type="Proteomes" id="UP000647172"/>
    </source>
</evidence>
<dbReference type="Pfam" id="PF01569">
    <property type="entry name" value="PAP2"/>
    <property type="match status" value="1"/>
</dbReference>
<sequence length="445" mass="46533">MGWAERRLDTLEEAMRRIIVAVLLGLVCTGLGAPARAGAPARGFDGVRGWNEAALQAVRALRASDADAARWYAMLNVAMYDAVNGIVGGRGEPAREPALVTGRGPRDGDPFAAAVAAAHTVLVAVDPARAAEYDARRAADLARVAPGHRRAEGVRWGEQVGREVVRARADDGSSPVRSQPAGAGPGVFRAEWSGVQYADVRPFAVRDPGAYVPGPPPALDSVTYAAAFAEIAVLGDARVPAPDLLATYQFWSLPAGSDQPPGEWMRIALTAGGDRGLSLARGARMTALVSMALADSTVTTVRTKQTYRHWRPTTAIREADTDGNPLTSADPAWTARSGSVGGTPEWTSGHSSYSNAAATVLAGFFCSDNVGFSLATDTAPAGQARTYPSFSSAAAEAGRSRVYGGQHFAFSDRAGQAIGRGVGDEVLATRLLREQGRTHVGSCPL</sequence>
<protein>
    <recommendedName>
        <fullName evidence="2">Phosphatidic acid phosphatase type 2/haloperoxidase domain-containing protein</fullName>
    </recommendedName>
</protein>
<evidence type="ECO:0000259" key="2">
    <source>
        <dbReference type="Pfam" id="PF01569"/>
    </source>
</evidence>
<organism evidence="3 4">
    <name type="scientific">Actinoplanes nipponensis</name>
    <dbReference type="NCBI Taxonomy" id="135950"/>
    <lineage>
        <taxon>Bacteria</taxon>
        <taxon>Bacillati</taxon>
        <taxon>Actinomycetota</taxon>
        <taxon>Actinomycetes</taxon>
        <taxon>Micromonosporales</taxon>
        <taxon>Micromonosporaceae</taxon>
        <taxon>Actinoplanes</taxon>
    </lineage>
</organism>
<dbReference type="PANTHER" id="PTHR34599:SF1">
    <property type="entry name" value="PHOSPHATIDIC ACID PHOSPHATASE TYPE 2_HALOPEROXIDASE DOMAIN-CONTAINING PROTEIN"/>
    <property type="match status" value="1"/>
</dbReference>
<dbReference type="Proteomes" id="UP000647172">
    <property type="component" value="Unassembled WGS sequence"/>
</dbReference>
<dbReference type="SUPFAM" id="SSF48317">
    <property type="entry name" value="Acid phosphatase/Vanadium-dependent haloperoxidase"/>
    <property type="match status" value="1"/>
</dbReference>
<dbReference type="InterPro" id="IPR000326">
    <property type="entry name" value="PAP2/HPO"/>
</dbReference>